<dbReference type="EMBL" id="MZNU01000053">
    <property type="protein sequence ID" value="OWP06164.1"/>
    <property type="molecule type" value="Genomic_DNA"/>
</dbReference>
<accession>A0A218ZEI7</accession>
<dbReference type="AlphaFoldDB" id="A0A218ZEI7"/>
<dbReference type="InParanoid" id="A0A218ZEI7"/>
<reference evidence="2 3" key="1">
    <citation type="submission" date="2017-04" db="EMBL/GenBank/DDBJ databases">
        <title>Draft genome sequence of Marssonina coronaria NL1: causal agent of apple blotch.</title>
        <authorList>
            <person name="Cheng Q."/>
        </authorList>
    </citation>
    <scope>NUCLEOTIDE SEQUENCE [LARGE SCALE GENOMIC DNA]</scope>
    <source>
        <strain evidence="2 3">NL1</strain>
    </source>
</reference>
<organism evidence="2 3">
    <name type="scientific">Diplocarpon coronariae</name>
    <dbReference type="NCBI Taxonomy" id="2795749"/>
    <lineage>
        <taxon>Eukaryota</taxon>
        <taxon>Fungi</taxon>
        <taxon>Dikarya</taxon>
        <taxon>Ascomycota</taxon>
        <taxon>Pezizomycotina</taxon>
        <taxon>Leotiomycetes</taxon>
        <taxon>Helotiales</taxon>
        <taxon>Drepanopezizaceae</taxon>
        <taxon>Diplocarpon</taxon>
    </lineage>
</organism>
<evidence type="ECO:0000313" key="2">
    <source>
        <dbReference type="EMBL" id="OWP06164.1"/>
    </source>
</evidence>
<comment type="caution">
    <text evidence="2">The sequence shown here is derived from an EMBL/GenBank/DDBJ whole genome shotgun (WGS) entry which is preliminary data.</text>
</comment>
<sequence>MPMLGRPPTATTVLASRRASEVRSSLSCSEASGRPGLWEPSSSPDEWSQSRSRGGLFLASRLGRVWSLDREAGTNSTLAAPAQVPGSMLARRDRGECDIRADLAAAAGSPRRSRDVRRAHADRPLARWQPSQAGSWDHDPASGRGHSNPSLGSRGWAGMCTVRPPPGNRGRGPRTQLRVRTLTIQTQRPESKTRTRPKPRTSAPPWPPAVVAGLMKLQLRRATQAGLSRSPESDAEQQHRAAP</sequence>
<evidence type="ECO:0000256" key="1">
    <source>
        <dbReference type="SAM" id="MobiDB-lite"/>
    </source>
</evidence>
<feature type="compositionally biased region" description="Polar residues" evidence="1">
    <location>
        <begin position="40"/>
        <end position="52"/>
    </location>
</feature>
<feature type="region of interest" description="Disordered" evidence="1">
    <location>
        <begin position="24"/>
        <end position="52"/>
    </location>
</feature>
<feature type="compositionally biased region" description="Basic and acidic residues" evidence="1">
    <location>
        <begin position="112"/>
        <end position="125"/>
    </location>
</feature>
<dbReference type="Proteomes" id="UP000242519">
    <property type="component" value="Unassembled WGS sequence"/>
</dbReference>
<keyword evidence="3" id="KW-1185">Reference proteome</keyword>
<protein>
    <submittedName>
        <fullName evidence="2">Uncharacterized protein</fullName>
    </submittedName>
</protein>
<feature type="region of interest" description="Disordered" evidence="1">
    <location>
        <begin position="103"/>
        <end position="243"/>
    </location>
</feature>
<evidence type="ECO:0000313" key="3">
    <source>
        <dbReference type="Proteomes" id="UP000242519"/>
    </source>
</evidence>
<name>A0A218ZEI7_9HELO</name>
<proteinExistence type="predicted"/>
<gene>
    <name evidence="2" type="ORF">B2J93_803</name>
</gene>